<comment type="similarity">
    <text evidence="2">Belongs to the bacterial solute-binding protein 5 family.</text>
</comment>
<gene>
    <name evidence="6" type="ORF">GCM10010302_37090</name>
</gene>
<keyword evidence="7" id="KW-1185">Reference proteome</keyword>
<reference evidence="6 7" key="1">
    <citation type="journal article" date="2019" name="Int. J. Syst. Evol. Microbiol.">
        <title>The Global Catalogue of Microorganisms (GCM) 10K type strain sequencing project: providing services to taxonomists for standard genome sequencing and annotation.</title>
        <authorList>
            <consortium name="The Broad Institute Genomics Platform"/>
            <consortium name="The Broad Institute Genome Sequencing Center for Infectious Disease"/>
            <person name="Wu L."/>
            <person name="Ma J."/>
        </authorList>
    </citation>
    <scope>NUCLEOTIDE SEQUENCE [LARGE SCALE GENOMIC DNA]</scope>
    <source>
        <strain evidence="6 7">JCM 4505</strain>
    </source>
</reference>
<evidence type="ECO:0000256" key="2">
    <source>
        <dbReference type="ARBA" id="ARBA00005695"/>
    </source>
</evidence>
<dbReference type="SUPFAM" id="SSF53850">
    <property type="entry name" value="Periplasmic binding protein-like II"/>
    <property type="match status" value="1"/>
</dbReference>
<accession>A0ABN0VFG3</accession>
<dbReference type="RefSeq" id="WP_344160252.1">
    <property type="nucleotide sequence ID" value="NZ_BAAABV010000017.1"/>
</dbReference>
<evidence type="ECO:0000256" key="1">
    <source>
        <dbReference type="ARBA" id="ARBA00004196"/>
    </source>
</evidence>
<protein>
    <recommendedName>
        <fullName evidence="5">Solute-binding protein family 5 domain-containing protein</fullName>
    </recommendedName>
</protein>
<keyword evidence="4" id="KW-0732">Signal</keyword>
<dbReference type="PANTHER" id="PTHR30290">
    <property type="entry name" value="PERIPLASMIC BINDING COMPONENT OF ABC TRANSPORTER"/>
    <property type="match status" value="1"/>
</dbReference>
<evidence type="ECO:0000313" key="6">
    <source>
        <dbReference type="EMBL" id="GAA0294988.1"/>
    </source>
</evidence>
<dbReference type="EMBL" id="BAAABV010000017">
    <property type="protein sequence ID" value="GAA0294988.1"/>
    <property type="molecule type" value="Genomic_DNA"/>
</dbReference>
<evidence type="ECO:0000313" key="7">
    <source>
        <dbReference type="Proteomes" id="UP001501867"/>
    </source>
</evidence>
<keyword evidence="3" id="KW-0813">Transport</keyword>
<dbReference type="InterPro" id="IPR000914">
    <property type="entry name" value="SBP_5_dom"/>
</dbReference>
<evidence type="ECO:0000256" key="3">
    <source>
        <dbReference type="ARBA" id="ARBA00022448"/>
    </source>
</evidence>
<dbReference type="InterPro" id="IPR039424">
    <property type="entry name" value="SBP_5"/>
</dbReference>
<dbReference type="PANTHER" id="PTHR30290:SF10">
    <property type="entry name" value="PERIPLASMIC OLIGOPEPTIDE-BINDING PROTEIN-RELATED"/>
    <property type="match status" value="1"/>
</dbReference>
<sequence>MTRTQPAPRRGGSVTWACTSGFSPVFIFPFTPGDYYGVANLHEFQTLMYRPLYWYGSGGQPTVDYERSLAEPPVWDADGRTATITLKPYKWSNGETVNADGVMLWMHLLEAEKERFGGYTPGFFPDNLVSYGKVAEDKVSFTFDDAYSHNWVLMNQFSTITPLPKAWDRTADDVPADATHDPAQASAVYAYLRARNDDREGWDTSPVWSVVNGPWKLDRYTIDGVSGECVLVPNESYSGADKPYLDEFRLIPTGSDGDQYERLLKGPDAPDGVQIGFLPFDEITEPAEDPLTGGPNPLGEHYDLLPQLTYKIHYFPINFNNPTVKGRIFKELYFRQALQSCLDSNGAIRDVYKGYGYPTTGPVPSLPDSPLLSPARRHDPHPFDVDRARALLEANGWDTSTTPALCVREGTGPGEAGEGIPAGTPLRFSMRYAQGHETLTEVMRKFAADAARAGIEIELTEVEASVLVLEDTTCTPGPDSPCLWEFSDWNGGWGYGPGFYPTGEALYSTGSSVNFGSYSDPVADALIARTVKSDDPADLHAYQDYIAEQVPVIWMPNFPFRLLEVAKGLRGVAPVNPFGLISPEDWYYAEQEL</sequence>
<comment type="caution">
    <text evidence="6">The sequence shown here is derived from an EMBL/GenBank/DDBJ whole genome shotgun (WGS) entry which is preliminary data.</text>
</comment>
<dbReference type="Gene3D" id="3.40.190.10">
    <property type="entry name" value="Periplasmic binding protein-like II"/>
    <property type="match status" value="1"/>
</dbReference>
<evidence type="ECO:0000256" key="4">
    <source>
        <dbReference type="ARBA" id="ARBA00022729"/>
    </source>
</evidence>
<proteinExistence type="inferred from homology"/>
<evidence type="ECO:0000259" key="5">
    <source>
        <dbReference type="Pfam" id="PF00496"/>
    </source>
</evidence>
<dbReference type="Pfam" id="PF00496">
    <property type="entry name" value="SBP_bac_5"/>
    <property type="match status" value="1"/>
</dbReference>
<dbReference type="Proteomes" id="UP001501867">
    <property type="component" value="Unassembled WGS sequence"/>
</dbReference>
<organism evidence="6 7">
    <name type="scientific">Streptomyces polychromogenes</name>
    <dbReference type="NCBI Taxonomy" id="67342"/>
    <lineage>
        <taxon>Bacteria</taxon>
        <taxon>Bacillati</taxon>
        <taxon>Actinomycetota</taxon>
        <taxon>Actinomycetes</taxon>
        <taxon>Kitasatosporales</taxon>
        <taxon>Streptomycetaceae</taxon>
        <taxon>Streptomyces</taxon>
    </lineage>
</organism>
<comment type="subcellular location">
    <subcellularLocation>
        <location evidence="1">Cell envelope</location>
    </subcellularLocation>
</comment>
<feature type="domain" description="Solute-binding protein family 5" evidence="5">
    <location>
        <begin position="67"/>
        <end position="465"/>
    </location>
</feature>
<name>A0ABN0VFG3_9ACTN</name>
<dbReference type="Gene3D" id="3.10.105.10">
    <property type="entry name" value="Dipeptide-binding Protein, Domain 3"/>
    <property type="match status" value="1"/>
</dbReference>